<evidence type="ECO:0000313" key="2">
    <source>
        <dbReference type="EMBL" id="JAE00112.1"/>
    </source>
</evidence>
<keyword evidence="1" id="KW-1133">Transmembrane helix</keyword>
<reference evidence="2" key="2">
    <citation type="journal article" date="2015" name="Data Brief">
        <title>Shoot transcriptome of the giant reed, Arundo donax.</title>
        <authorList>
            <person name="Barrero R.A."/>
            <person name="Guerrero F.D."/>
            <person name="Moolhuijzen P."/>
            <person name="Goolsby J.A."/>
            <person name="Tidwell J."/>
            <person name="Bellgard S.E."/>
            <person name="Bellgard M.I."/>
        </authorList>
    </citation>
    <scope>NUCLEOTIDE SEQUENCE</scope>
    <source>
        <tissue evidence="2">Shoot tissue taken approximately 20 cm above the soil surface</tissue>
    </source>
</reference>
<protein>
    <submittedName>
        <fullName evidence="2">Uncharacterized protein</fullName>
    </submittedName>
</protein>
<sequence>MECAEEEGEEADQAAWDLYHGEHSFHSLYTVMLRCYYLVIVMTNFFLPSPHGNSNDKFLLAFSSR</sequence>
<proteinExistence type="predicted"/>
<dbReference type="EMBL" id="GBRH01197784">
    <property type="protein sequence ID" value="JAE00112.1"/>
    <property type="molecule type" value="Transcribed_RNA"/>
</dbReference>
<organism evidence="2">
    <name type="scientific">Arundo donax</name>
    <name type="common">Giant reed</name>
    <name type="synonym">Donax arundinaceus</name>
    <dbReference type="NCBI Taxonomy" id="35708"/>
    <lineage>
        <taxon>Eukaryota</taxon>
        <taxon>Viridiplantae</taxon>
        <taxon>Streptophyta</taxon>
        <taxon>Embryophyta</taxon>
        <taxon>Tracheophyta</taxon>
        <taxon>Spermatophyta</taxon>
        <taxon>Magnoliopsida</taxon>
        <taxon>Liliopsida</taxon>
        <taxon>Poales</taxon>
        <taxon>Poaceae</taxon>
        <taxon>PACMAD clade</taxon>
        <taxon>Arundinoideae</taxon>
        <taxon>Arundineae</taxon>
        <taxon>Arundo</taxon>
    </lineage>
</organism>
<name>A0A0A9EJ83_ARUDO</name>
<feature type="transmembrane region" description="Helical" evidence="1">
    <location>
        <begin position="28"/>
        <end position="47"/>
    </location>
</feature>
<keyword evidence="1" id="KW-0472">Membrane</keyword>
<reference evidence="2" key="1">
    <citation type="submission" date="2014-09" db="EMBL/GenBank/DDBJ databases">
        <authorList>
            <person name="Magalhaes I.L.F."/>
            <person name="Oliveira U."/>
            <person name="Santos F.R."/>
            <person name="Vidigal T.H.D.A."/>
            <person name="Brescovit A.D."/>
            <person name="Santos A.J."/>
        </authorList>
    </citation>
    <scope>NUCLEOTIDE SEQUENCE</scope>
    <source>
        <tissue evidence="2">Shoot tissue taken approximately 20 cm above the soil surface</tissue>
    </source>
</reference>
<accession>A0A0A9EJ83</accession>
<dbReference type="AlphaFoldDB" id="A0A0A9EJ83"/>
<evidence type="ECO:0000256" key="1">
    <source>
        <dbReference type="SAM" id="Phobius"/>
    </source>
</evidence>
<keyword evidence="1" id="KW-0812">Transmembrane</keyword>